<dbReference type="EMBL" id="LCAN01000007">
    <property type="protein sequence ID" value="KKR94403.1"/>
    <property type="molecule type" value="Genomic_DNA"/>
</dbReference>
<dbReference type="Gene3D" id="3.40.50.300">
    <property type="entry name" value="P-loop containing nucleotide triphosphate hydrolases"/>
    <property type="match status" value="1"/>
</dbReference>
<dbReference type="GO" id="GO:0005524">
    <property type="term" value="F:ATP binding"/>
    <property type="evidence" value="ECO:0007669"/>
    <property type="project" value="InterPro"/>
</dbReference>
<feature type="domain" description="Bacterial type II secretion system protein E" evidence="2">
    <location>
        <begin position="198"/>
        <end position="212"/>
    </location>
</feature>
<dbReference type="Pfam" id="PF00437">
    <property type="entry name" value="T2SSE"/>
    <property type="match status" value="1"/>
</dbReference>
<protein>
    <submittedName>
        <fullName evidence="3">Twitching motility protein</fullName>
    </submittedName>
</protein>
<dbReference type="NCBIfam" id="TIGR01420">
    <property type="entry name" value="pilT_fam"/>
    <property type="match status" value="1"/>
</dbReference>
<dbReference type="InterPro" id="IPR006321">
    <property type="entry name" value="PilT/PilU"/>
</dbReference>
<dbReference type="Gene3D" id="3.30.450.90">
    <property type="match status" value="1"/>
</dbReference>
<comment type="similarity">
    <text evidence="1">Belongs to the GSP E family.</text>
</comment>
<dbReference type="InterPro" id="IPR001482">
    <property type="entry name" value="T2SS/T4SS_dom"/>
</dbReference>
<reference evidence="3 4" key="1">
    <citation type="journal article" date="2015" name="Nature">
        <title>rRNA introns, odd ribosomes, and small enigmatic genomes across a large radiation of phyla.</title>
        <authorList>
            <person name="Brown C.T."/>
            <person name="Hug L.A."/>
            <person name="Thomas B.C."/>
            <person name="Sharon I."/>
            <person name="Castelle C.J."/>
            <person name="Singh A."/>
            <person name="Wilkins M.J."/>
            <person name="Williams K.H."/>
            <person name="Banfield J.F."/>
        </authorList>
    </citation>
    <scope>NUCLEOTIDE SEQUENCE [LARGE SCALE GENOMIC DNA]</scope>
</reference>
<gene>
    <name evidence="3" type="ORF">UU41_C0007G0036</name>
</gene>
<comment type="caution">
    <text evidence="3">The sequence shown here is derived from an EMBL/GenBank/DDBJ whole genome shotgun (WGS) entry which is preliminary data.</text>
</comment>
<dbReference type="SUPFAM" id="SSF52540">
    <property type="entry name" value="P-loop containing nucleoside triphosphate hydrolases"/>
    <property type="match status" value="1"/>
</dbReference>
<dbReference type="InterPro" id="IPR050921">
    <property type="entry name" value="T4SS_GSP_E_ATPase"/>
</dbReference>
<dbReference type="PANTHER" id="PTHR30486">
    <property type="entry name" value="TWITCHING MOTILITY PROTEIN PILT"/>
    <property type="match status" value="1"/>
</dbReference>
<dbReference type="Proteomes" id="UP000034961">
    <property type="component" value="Unassembled WGS sequence"/>
</dbReference>
<evidence type="ECO:0000259" key="2">
    <source>
        <dbReference type="PROSITE" id="PS00662"/>
    </source>
</evidence>
<dbReference type="AlphaFoldDB" id="A0A0G0V0H4"/>
<evidence type="ECO:0000313" key="3">
    <source>
        <dbReference type="EMBL" id="KKR94403.1"/>
    </source>
</evidence>
<evidence type="ECO:0000256" key="1">
    <source>
        <dbReference type="ARBA" id="ARBA00006611"/>
    </source>
</evidence>
<dbReference type="CDD" id="cd01131">
    <property type="entry name" value="PilT"/>
    <property type="match status" value="1"/>
</dbReference>
<dbReference type="PROSITE" id="PS00662">
    <property type="entry name" value="T2SP_E"/>
    <property type="match status" value="1"/>
</dbReference>
<evidence type="ECO:0000313" key="4">
    <source>
        <dbReference type="Proteomes" id="UP000034961"/>
    </source>
</evidence>
<sequence length="355" mass="39853">MNINELIALVIRKEASDLHLVVGKPPLVRLNGELTPLPQHPVLTAENAQVLVLSLMTPLQKDLYLKQRELDFSYAVSDQNGSEHRFRVNTYYQRNSCAASLRYIPNKIRTFEELKLPSTLSRFKDLHQGFVLVTGPTGHGKSTTLATIVHQINLERNAHIVTIEDPIEYTYPLGKSLISQREINVDTYSWKAALRAVLREDPDVVLVGEMRDYETISAALTVAETGHLVLSTLHTNSAAQTIDRIVDAFPEYQQNQVRQQLASTLSAVVCQRLVPALNGGRIPAVEILLSNAAVRNSIRESKTHLIDNIIQTSKEQGMVKLEEYFARLVSAGNVSLEVAQRYVLQPAELRRYLKK</sequence>
<proteinExistence type="inferred from homology"/>
<dbReference type="PATRIC" id="fig|1618474.3.peg.335"/>
<name>A0A0G0V0H4_9BACT</name>
<dbReference type="GO" id="GO:0016887">
    <property type="term" value="F:ATP hydrolysis activity"/>
    <property type="evidence" value="ECO:0007669"/>
    <property type="project" value="InterPro"/>
</dbReference>
<dbReference type="InterPro" id="IPR027417">
    <property type="entry name" value="P-loop_NTPase"/>
</dbReference>
<accession>A0A0G0V0H4</accession>
<organism evidence="3 4">
    <name type="scientific">Candidatus Roizmanbacteria bacterium GW2011_GWA1_41_13</name>
    <dbReference type="NCBI Taxonomy" id="1618474"/>
    <lineage>
        <taxon>Bacteria</taxon>
        <taxon>Candidatus Roizmaniibacteriota</taxon>
    </lineage>
</organism>